<evidence type="ECO:0000313" key="2">
    <source>
        <dbReference type="Proteomes" id="UP000199205"/>
    </source>
</evidence>
<organism evidence="1 2">
    <name type="scientific">Rhizobium lusitanum</name>
    <dbReference type="NCBI Taxonomy" id="293958"/>
    <lineage>
        <taxon>Bacteria</taxon>
        <taxon>Pseudomonadati</taxon>
        <taxon>Pseudomonadota</taxon>
        <taxon>Alphaproteobacteria</taxon>
        <taxon>Hyphomicrobiales</taxon>
        <taxon>Rhizobiaceae</taxon>
        <taxon>Rhizobium/Agrobacterium group</taxon>
        <taxon>Rhizobium</taxon>
    </lineage>
</organism>
<dbReference type="RefSeq" id="WP_092574738.1">
    <property type="nucleotide sequence ID" value="NZ_FMAF01000010.1"/>
</dbReference>
<protein>
    <recommendedName>
        <fullName evidence="3">DUF1636 domain-containing protein</fullName>
    </recommendedName>
</protein>
<name>A0A1C3WDI5_9HYPH</name>
<evidence type="ECO:0008006" key="3">
    <source>
        <dbReference type="Google" id="ProtNLM"/>
    </source>
</evidence>
<reference evidence="1 2" key="1">
    <citation type="submission" date="2016-08" db="EMBL/GenBank/DDBJ databases">
        <authorList>
            <person name="Seilhamer J.J."/>
        </authorList>
    </citation>
    <scope>NUCLEOTIDE SEQUENCE [LARGE SCALE GENOMIC DNA]</scope>
    <source>
        <strain evidence="1 2">P1-7</strain>
    </source>
</reference>
<dbReference type="InterPro" id="IPR012863">
    <property type="entry name" value="DUF1636"/>
</dbReference>
<evidence type="ECO:0000313" key="1">
    <source>
        <dbReference type="EMBL" id="SCB38011.1"/>
    </source>
</evidence>
<gene>
    <name evidence="1" type="ORF">GA0061101_110115</name>
</gene>
<dbReference type="EMBL" id="FMAF01000010">
    <property type="protein sequence ID" value="SCB38011.1"/>
    <property type="molecule type" value="Genomic_DNA"/>
</dbReference>
<accession>A0A1C3WDI5</accession>
<dbReference type="OrthoDB" id="8364077at2"/>
<sequence length="110" mass="11990">MTSTLHLCSTCQNFDVATISERLARHLPAAAITIETYPCLGGCGVRGRASIAADGKWSWLFNAISTSDALDSLIDFIVLWQESPDGLIEKSKRPRGLHRHFLGRLPPIAG</sequence>
<dbReference type="Pfam" id="PF07845">
    <property type="entry name" value="DUF1636"/>
    <property type="match status" value="1"/>
</dbReference>
<dbReference type="AlphaFoldDB" id="A0A1C3WDI5"/>
<proteinExistence type="predicted"/>
<dbReference type="Proteomes" id="UP000199205">
    <property type="component" value="Unassembled WGS sequence"/>
</dbReference>